<reference evidence="5 6" key="1">
    <citation type="journal article" date="2012" name="Science">
        <title>The Paleozoic origin of enzymatic lignin decomposition reconstructed from 31 fungal genomes.</title>
        <authorList>
            <person name="Floudas D."/>
            <person name="Binder M."/>
            <person name="Riley R."/>
            <person name="Barry K."/>
            <person name="Blanchette R.A."/>
            <person name="Henrissat B."/>
            <person name="Martinez A.T."/>
            <person name="Otillar R."/>
            <person name="Spatafora J.W."/>
            <person name="Yadav J.S."/>
            <person name="Aerts A."/>
            <person name="Benoit I."/>
            <person name="Boyd A."/>
            <person name="Carlson A."/>
            <person name="Copeland A."/>
            <person name="Coutinho P.M."/>
            <person name="de Vries R.P."/>
            <person name="Ferreira P."/>
            <person name="Findley K."/>
            <person name="Foster B."/>
            <person name="Gaskell J."/>
            <person name="Glotzer D."/>
            <person name="Gorecki P."/>
            <person name="Heitman J."/>
            <person name="Hesse C."/>
            <person name="Hori C."/>
            <person name="Igarashi K."/>
            <person name="Jurgens J.A."/>
            <person name="Kallen N."/>
            <person name="Kersten P."/>
            <person name="Kohler A."/>
            <person name="Kuees U."/>
            <person name="Kumar T.K.A."/>
            <person name="Kuo A."/>
            <person name="LaButti K."/>
            <person name="Larrondo L.F."/>
            <person name="Lindquist E."/>
            <person name="Ling A."/>
            <person name="Lombard V."/>
            <person name="Lucas S."/>
            <person name="Lundell T."/>
            <person name="Martin R."/>
            <person name="McLaughlin D.J."/>
            <person name="Morgenstern I."/>
            <person name="Morin E."/>
            <person name="Murat C."/>
            <person name="Nagy L.G."/>
            <person name="Nolan M."/>
            <person name="Ohm R.A."/>
            <person name="Patyshakuliyeva A."/>
            <person name="Rokas A."/>
            <person name="Ruiz-Duenas F.J."/>
            <person name="Sabat G."/>
            <person name="Salamov A."/>
            <person name="Samejima M."/>
            <person name="Schmutz J."/>
            <person name="Slot J.C."/>
            <person name="St John F."/>
            <person name="Stenlid J."/>
            <person name="Sun H."/>
            <person name="Sun S."/>
            <person name="Syed K."/>
            <person name="Tsang A."/>
            <person name="Wiebenga A."/>
            <person name="Young D."/>
            <person name="Pisabarro A."/>
            <person name="Eastwood D.C."/>
            <person name="Martin F."/>
            <person name="Cullen D."/>
            <person name="Grigoriev I.V."/>
            <person name="Hibbett D.S."/>
        </authorList>
    </citation>
    <scope>NUCLEOTIDE SEQUENCE</scope>
    <source>
        <strain evidence="6">FP-58527</strain>
    </source>
</reference>
<dbReference type="Gene3D" id="1.10.510.10">
    <property type="entry name" value="Transferase(Phosphotransferase) domain 1"/>
    <property type="match status" value="1"/>
</dbReference>
<feature type="domain" description="Protein kinase" evidence="4">
    <location>
        <begin position="1"/>
        <end position="373"/>
    </location>
</feature>
<protein>
    <recommendedName>
        <fullName evidence="4">Protein kinase domain-containing protein</fullName>
    </recommendedName>
</protein>
<dbReference type="InterPro" id="IPR008271">
    <property type="entry name" value="Ser/Thr_kinase_AS"/>
</dbReference>
<dbReference type="GO" id="GO:0005829">
    <property type="term" value="C:cytosol"/>
    <property type="evidence" value="ECO:0007669"/>
    <property type="project" value="TreeGrafter"/>
</dbReference>
<dbReference type="AlphaFoldDB" id="S8FUQ8"/>
<feature type="compositionally biased region" description="Low complexity" evidence="3">
    <location>
        <begin position="89"/>
        <end position="111"/>
    </location>
</feature>
<proteinExistence type="predicted"/>
<dbReference type="GO" id="GO:0035556">
    <property type="term" value="P:intracellular signal transduction"/>
    <property type="evidence" value="ECO:0007669"/>
    <property type="project" value="TreeGrafter"/>
</dbReference>
<dbReference type="GO" id="GO:0005634">
    <property type="term" value="C:nucleus"/>
    <property type="evidence" value="ECO:0007669"/>
    <property type="project" value="TreeGrafter"/>
</dbReference>
<dbReference type="InterPro" id="IPR011009">
    <property type="entry name" value="Kinase-like_dom_sf"/>
</dbReference>
<dbReference type="SUPFAM" id="SSF56112">
    <property type="entry name" value="Protein kinase-like (PK-like)"/>
    <property type="match status" value="2"/>
</dbReference>
<dbReference type="Pfam" id="PF00069">
    <property type="entry name" value="Pkinase"/>
    <property type="match status" value="1"/>
</dbReference>
<dbReference type="GO" id="GO:0005524">
    <property type="term" value="F:ATP binding"/>
    <property type="evidence" value="ECO:0007669"/>
    <property type="project" value="UniProtKB-KW"/>
</dbReference>
<keyword evidence="2" id="KW-0067">ATP-binding</keyword>
<evidence type="ECO:0000313" key="6">
    <source>
        <dbReference type="Proteomes" id="UP000015241"/>
    </source>
</evidence>
<evidence type="ECO:0000256" key="3">
    <source>
        <dbReference type="SAM" id="MobiDB-lite"/>
    </source>
</evidence>
<dbReference type="PANTHER" id="PTHR24346:SF72">
    <property type="entry name" value="CAMK PROTEIN KINASE"/>
    <property type="match status" value="1"/>
</dbReference>
<dbReference type="InParanoid" id="S8FUQ8"/>
<dbReference type="eggNOG" id="KOG1152">
    <property type="taxonomic scope" value="Eukaryota"/>
</dbReference>
<dbReference type="GO" id="GO:0004674">
    <property type="term" value="F:protein serine/threonine kinase activity"/>
    <property type="evidence" value="ECO:0007669"/>
    <property type="project" value="TreeGrafter"/>
</dbReference>
<dbReference type="InterPro" id="IPR000719">
    <property type="entry name" value="Prot_kinase_dom"/>
</dbReference>
<dbReference type="Gene3D" id="3.30.200.20">
    <property type="entry name" value="Phosphorylase Kinase, domain 1"/>
    <property type="match status" value="1"/>
</dbReference>
<keyword evidence="6" id="KW-1185">Reference proteome</keyword>
<dbReference type="Proteomes" id="UP000015241">
    <property type="component" value="Unassembled WGS sequence"/>
</dbReference>
<evidence type="ECO:0000313" key="5">
    <source>
        <dbReference type="EMBL" id="EPT04911.1"/>
    </source>
</evidence>
<organism evidence="5 6">
    <name type="scientific">Fomitopsis schrenkii</name>
    <name type="common">Brown rot fungus</name>
    <dbReference type="NCBI Taxonomy" id="2126942"/>
    <lineage>
        <taxon>Eukaryota</taxon>
        <taxon>Fungi</taxon>
        <taxon>Dikarya</taxon>
        <taxon>Basidiomycota</taxon>
        <taxon>Agaricomycotina</taxon>
        <taxon>Agaricomycetes</taxon>
        <taxon>Polyporales</taxon>
        <taxon>Fomitopsis</taxon>
    </lineage>
</organism>
<feature type="region of interest" description="Disordered" evidence="3">
    <location>
        <begin position="77"/>
        <end position="132"/>
    </location>
</feature>
<dbReference type="SMART" id="SM00220">
    <property type="entry name" value="S_TKc"/>
    <property type="match status" value="1"/>
</dbReference>
<dbReference type="PROSITE" id="PS00108">
    <property type="entry name" value="PROTEIN_KINASE_ST"/>
    <property type="match status" value="1"/>
</dbReference>
<dbReference type="EMBL" id="KE504125">
    <property type="protein sequence ID" value="EPT04911.1"/>
    <property type="molecule type" value="Genomic_DNA"/>
</dbReference>
<accession>S8FUQ8</accession>
<dbReference type="OrthoDB" id="10252171at2759"/>
<keyword evidence="1" id="KW-0547">Nucleotide-binding</keyword>
<evidence type="ECO:0000259" key="4">
    <source>
        <dbReference type="PROSITE" id="PS50011"/>
    </source>
</evidence>
<evidence type="ECO:0000256" key="2">
    <source>
        <dbReference type="ARBA" id="ARBA00022840"/>
    </source>
</evidence>
<dbReference type="GO" id="GO:0045719">
    <property type="term" value="P:negative regulation of glycogen biosynthetic process"/>
    <property type="evidence" value="ECO:0007669"/>
    <property type="project" value="TreeGrafter"/>
</dbReference>
<dbReference type="PANTHER" id="PTHR24346">
    <property type="entry name" value="MAP/MICROTUBULE AFFINITY-REGULATING KINASE"/>
    <property type="match status" value="1"/>
</dbReference>
<feature type="compositionally biased region" description="Polar residues" evidence="3">
    <location>
        <begin position="112"/>
        <end position="121"/>
    </location>
</feature>
<evidence type="ECO:0000256" key="1">
    <source>
        <dbReference type="ARBA" id="ARBA00022741"/>
    </source>
</evidence>
<dbReference type="HOGENOM" id="CLU_000288_63_0_1"/>
<dbReference type="STRING" id="743788.S8FUQ8"/>
<gene>
    <name evidence="5" type="ORF">FOMPIDRAFT_1027614</name>
</gene>
<sequence>MTARHRAEGNEVAVKFIIKTKVPDHAWVEDGYGGRVPSEVMLLGGLNHPNIVKCFELYEDELYYYMVQELHGTPWVSKKEKKVKQPTAPGSLSTPSISSPPQLTPSLSTDSMLDSTPSTPAMSPGSLDSMPSVAVSLESPVSPEQGSAVFAPPHVQATPALREGEKENNTDPPEYHGLLLRPPLPLPPQVRPNFTRRASYDLFECIEQSKHKRLSESQARYIFAQVVEAVYYLESKGITHCDIKDENLLVDSELKVKLIDFGSAVWVDEPAACRPYYHQFYGTTAYASSEILRKLSYRAAPAEIWTLGVLLSYLLTGHSPFPTEQDAIDGRITLRELGSPRISRAAISLMQRCLERDPERRADVVEVRGHRWLAGALERGELEQ</sequence>
<dbReference type="PROSITE" id="PS50011">
    <property type="entry name" value="PROTEIN_KINASE_DOM"/>
    <property type="match status" value="1"/>
</dbReference>
<name>S8FUQ8_FOMSC</name>